<accession>A0A2D0QET5</accession>
<dbReference type="RefSeq" id="XP_017317183.1">
    <property type="nucleotide sequence ID" value="XM_017461694.2"/>
</dbReference>
<keyword evidence="1" id="KW-0732">Signal</keyword>
<evidence type="ECO:0000313" key="3">
    <source>
        <dbReference type="RefSeq" id="XP_017317183.1"/>
    </source>
</evidence>
<reference evidence="2" key="1">
    <citation type="journal article" date="2016" name="Nat. Commun.">
        <title>The channel catfish genome sequence provides insights into the evolution of scale formation in teleosts.</title>
        <authorList>
            <person name="Liu Z."/>
            <person name="Liu S."/>
            <person name="Yao J."/>
            <person name="Bao L."/>
            <person name="Zhang J."/>
            <person name="Li Y."/>
            <person name="Jiang C."/>
            <person name="Sun L."/>
            <person name="Wang R."/>
            <person name="Zhang Y."/>
            <person name="Zhou T."/>
            <person name="Zeng Q."/>
            <person name="Fu Q."/>
            <person name="Gao S."/>
            <person name="Li N."/>
            <person name="Koren S."/>
            <person name="Jiang Y."/>
            <person name="Zimin A."/>
            <person name="Xu P."/>
            <person name="Phillippy A.M."/>
            <person name="Geng X."/>
            <person name="Song L."/>
            <person name="Sun F."/>
            <person name="Li C."/>
            <person name="Wang X."/>
            <person name="Chen A."/>
            <person name="Jin Y."/>
            <person name="Yuan Z."/>
            <person name="Yang Y."/>
            <person name="Tan S."/>
            <person name="Peatman E."/>
            <person name="Lu J."/>
            <person name="Qin Z."/>
            <person name="Dunham R."/>
            <person name="Li Z."/>
            <person name="Sonstegard T."/>
            <person name="Feng J."/>
            <person name="Danzmann R.G."/>
            <person name="Schroeder S."/>
            <person name="Scheffler B."/>
            <person name="Duke M.V."/>
            <person name="Ballard L."/>
            <person name="Kucuktas H."/>
            <person name="Kaltenboeck L."/>
            <person name="Liu H."/>
            <person name="Armbruster J."/>
            <person name="Xie Y."/>
            <person name="Kirby M.L."/>
            <person name="Tian Y."/>
            <person name="Flanagan M.E."/>
            <person name="Mu W."/>
            <person name="Waldbieser G.C."/>
        </authorList>
    </citation>
    <scope>NUCLEOTIDE SEQUENCE [LARGE SCALE GENOMIC DNA]</scope>
    <source>
        <strain evidence="2">SDA103</strain>
    </source>
</reference>
<evidence type="ECO:0000313" key="2">
    <source>
        <dbReference type="Proteomes" id="UP000221080"/>
    </source>
</evidence>
<dbReference type="OMA" id="NESTAIM"/>
<dbReference type="OrthoDB" id="8446997at2759"/>
<dbReference type="Proteomes" id="UP000221080">
    <property type="component" value="Chromosome 29"/>
</dbReference>
<evidence type="ECO:0000313" key="4">
    <source>
        <dbReference type="RefSeq" id="XP_047008098.1"/>
    </source>
</evidence>
<feature type="signal peptide" evidence="1">
    <location>
        <begin position="1"/>
        <end position="20"/>
    </location>
</feature>
<dbReference type="RefSeq" id="XP_047008098.1">
    <property type="nucleotide sequence ID" value="XM_047152142.2"/>
</dbReference>
<dbReference type="KEGG" id="ipu:108260949"/>
<gene>
    <name evidence="3 4" type="primary">LOC108260949</name>
</gene>
<protein>
    <submittedName>
        <fullName evidence="3 4">Uncharacterized protein LOC108260949</fullName>
    </submittedName>
</protein>
<organism evidence="2 3">
    <name type="scientific">Ictalurus punctatus</name>
    <name type="common">Channel catfish</name>
    <name type="synonym">Silurus punctatus</name>
    <dbReference type="NCBI Taxonomy" id="7998"/>
    <lineage>
        <taxon>Eukaryota</taxon>
        <taxon>Metazoa</taxon>
        <taxon>Chordata</taxon>
        <taxon>Craniata</taxon>
        <taxon>Vertebrata</taxon>
        <taxon>Euteleostomi</taxon>
        <taxon>Actinopterygii</taxon>
        <taxon>Neopterygii</taxon>
        <taxon>Teleostei</taxon>
        <taxon>Ostariophysi</taxon>
        <taxon>Siluriformes</taxon>
        <taxon>Ictaluridae</taxon>
        <taxon>Ictalurus</taxon>
    </lineage>
</organism>
<reference evidence="3 4" key="2">
    <citation type="submission" date="2025-04" db="UniProtKB">
        <authorList>
            <consortium name="RefSeq"/>
        </authorList>
    </citation>
    <scope>IDENTIFICATION</scope>
    <source>
        <tissue evidence="3 4">Blood</tissue>
    </source>
</reference>
<sequence length="506" mass="58410">MMAWTRSPCCLALVFVCVSAATIETLHKLDDLKNKTFGHEYPRHGLFLLHWLANHISINHAEDILLHFNPARQDYGFHDYKNTNNRNSTLPHLEDSGDRAYYSLGRLSSEAVRTKLPPYVTQDYYNAFEDPKRDLDRIVVRVQTSNPSQADKVYITQAVSNEQEVDYDSDETYEISPKLLMQVQILKNPLDLIQALESHVTGAQTSDDPRLVLSKEQLLKHLKYSDKRLQTIYEDPSVRWVLFLAGYDIEDRYRIHKNTWSCSNDEPTQHGQTSSAPETLCEGHSTVNIQVKSTEDGYAKIIWSGLPENILKQNTTLVLFSSDASSDIERFTNIDGQTSGTYDTYLPLNHGIHPRLVTFSLAFEYGFIGLRYAIIWRGPQFDEANRAIPTEITDYNASLQLYTKNGYACARIYIGKSFTYWEKEFANSWVSFYGSSEDPDNKYQSYQWVTKFTEVDNTKEYLIYEYESSMSIGPGVQARFLFSTRYFFRRFSSTTVKARTIPWESE</sequence>
<dbReference type="AlphaFoldDB" id="A0A2D0QET5"/>
<evidence type="ECO:0000256" key="1">
    <source>
        <dbReference type="SAM" id="SignalP"/>
    </source>
</evidence>
<keyword evidence="2" id="KW-1185">Reference proteome</keyword>
<name>A0A2D0QET5_ICTPU</name>
<dbReference type="PANTHER" id="PTHR38706:SF2">
    <property type="match status" value="1"/>
</dbReference>
<feature type="chain" id="PRO_5013510474" evidence="1">
    <location>
        <begin position="21"/>
        <end position="506"/>
    </location>
</feature>
<dbReference type="PANTHER" id="PTHR38706">
    <property type="entry name" value="SI:CH211-198C19.1-RELATED"/>
    <property type="match status" value="1"/>
</dbReference>
<proteinExistence type="predicted"/>
<dbReference type="GeneID" id="108260949"/>